<dbReference type="InterPro" id="IPR014729">
    <property type="entry name" value="Rossmann-like_a/b/a_fold"/>
</dbReference>
<evidence type="ECO:0000256" key="23">
    <source>
        <dbReference type="ARBA" id="ARBA00043668"/>
    </source>
</evidence>
<dbReference type="EC" id="2.7.7.4" evidence="7"/>
<evidence type="ECO:0000256" key="2">
    <source>
        <dbReference type="ARBA" id="ARBA00005050"/>
    </source>
</evidence>
<evidence type="ECO:0000259" key="37">
    <source>
        <dbReference type="Pfam" id="PF01747"/>
    </source>
</evidence>
<comment type="catalytic activity">
    <reaction evidence="27">
        <text>1D-myo-inositol 1,2,3-trisphosphate + H2O = 1D-myo-inositol 2,3-bisphosphate + phosphate</text>
        <dbReference type="Rhea" id="RHEA:77127"/>
        <dbReference type="ChEBI" id="CHEBI:15377"/>
        <dbReference type="ChEBI" id="CHEBI:43474"/>
        <dbReference type="ChEBI" id="CHEBI:195536"/>
        <dbReference type="ChEBI" id="CHEBI:195538"/>
    </reaction>
    <physiologicalReaction direction="left-to-right" evidence="27">
        <dbReference type="Rhea" id="RHEA:77128"/>
    </physiologicalReaction>
</comment>
<protein>
    <recommendedName>
        <fullName evidence="10">Multiple inositol polyphosphate phosphatase 1</fullName>
        <ecNumber evidence="6">2.7.1.25</ecNumber>
        <ecNumber evidence="7">2.7.7.4</ecNumber>
        <ecNumber evidence="9">3.1.3.62</ecNumber>
        <ecNumber evidence="8">3.1.3.80</ecNumber>
    </recommendedName>
    <alternativeName>
        <fullName evidence="22">2,3-bisphosphoglycerate 3-phosphatase</fullName>
    </alternativeName>
</protein>
<evidence type="ECO:0000256" key="6">
    <source>
        <dbReference type="ARBA" id="ARBA00012121"/>
    </source>
</evidence>
<keyword evidence="40" id="KW-1185">Reference proteome</keyword>
<dbReference type="GO" id="GO:0000103">
    <property type="term" value="P:sulfate assimilation"/>
    <property type="evidence" value="ECO:0007669"/>
    <property type="project" value="UniProtKB-UniPathway"/>
</dbReference>
<evidence type="ECO:0000313" key="39">
    <source>
        <dbReference type="EMBL" id="ROL48457.1"/>
    </source>
</evidence>
<feature type="domain" description="APS kinase" evidence="36">
    <location>
        <begin position="442"/>
        <end position="594"/>
    </location>
</feature>
<dbReference type="Pfam" id="PF00328">
    <property type="entry name" value="His_Phos_2"/>
    <property type="match status" value="1"/>
</dbReference>
<evidence type="ECO:0000256" key="12">
    <source>
        <dbReference type="ARBA" id="ARBA00022679"/>
    </source>
</evidence>
<evidence type="ECO:0000256" key="4">
    <source>
        <dbReference type="ARBA" id="ARBA00008422"/>
    </source>
</evidence>
<keyword evidence="19" id="KW-0472">Membrane</keyword>
<evidence type="ECO:0000256" key="30">
    <source>
        <dbReference type="ARBA" id="ARBA00043747"/>
    </source>
</evidence>
<dbReference type="InterPro" id="IPR024951">
    <property type="entry name" value="Sulfurylase_cat_dom"/>
</dbReference>
<comment type="catalytic activity">
    <reaction evidence="25">
        <text>1D-myo-inositol 1,2-bisphosphate + H2O = 1D-myo-inositol 2-phosphate + phosphate</text>
        <dbReference type="Rhea" id="RHEA:77135"/>
        <dbReference type="ChEBI" id="CHEBI:15377"/>
        <dbReference type="ChEBI" id="CHEBI:43474"/>
        <dbReference type="ChEBI" id="CHEBI:84142"/>
        <dbReference type="ChEBI" id="CHEBI:195539"/>
        <dbReference type="EC" id="3.1.3.62"/>
    </reaction>
    <physiologicalReaction direction="left-to-right" evidence="25">
        <dbReference type="Rhea" id="RHEA:77136"/>
    </physiologicalReaction>
</comment>
<dbReference type="SUPFAM" id="SSF52374">
    <property type="entry name" value="Nucleotidylyl transferase"/>
    <property type="match status" value="1"/>
</dbReference>
<dbReference type="GO" id="GO:0034417">
    <property type="term" value="F:bisphosphoglycerate 3-phosphatase activity"/>
    <property type="evidence" value="ECO:0007669"/>
    <property type="project" value="UniProtKB-EC"/>
</dbReference>
<proteinExistence type="inferred from homology"/>
<dbReference type="FunFam" id="3.40.50.1240:FF:000014">
    <property type="entry name" value="Multiple inositol polyphosphate phosphatase 1"/>
    <property type="match status" value="1"/>
</dbReference>
<dbReference type="OrthoDB" id="6509975at2759"/>
<sequence>MVGLSFSKLARPTIPAIAHYFGTKGRYEEVNPHLLDDILFVNRSLLAPPSPDCRGIHVVSVIRHGTRYPTTKNVKRIARLFDLVMSDTSDSASRLNDIKTWKMWYTEDMDGRLVEKGRDDHRHLAMRLARSFPTLISEDHLRANRIEFITSSKHRCVDSVKAFQEGLHRLWDVQDMDYKHYVDDSLMRFFDHCERFVESVENNKTALKEVERFKSSAEMDALRRKLSNRLEIPYNQITPEMAEAVFFLCSYEFAIKSENSPWCDLLDESDAQVLEYKNDLKQYWKRGYGHDINRKSSCPLFHDIFKRLDKVANDYRFGGVKKTATIQVGHAETLLPLLSLMAFFKDEKPLTAENFSSQHNRTFRSSQIVPYAANLVFVLYECSDGLRVQLFLNEKPMTFPSINHSAPLYETDIQRATNVVYQAHHVSRSKRGQVVGTRGGFRGCTVWLTGLSGAGKTTIGFALEEYLVSHAIPCYSLDGDNIRHGLNKNLGFTATDREENIRRIAEVAKLFADAGLVCITSFISPFTKDRNDARKIHENAGLPFFEVFVNAPLEVCESRDVKGLYKKARAGEIKGFTGIDSDYEKPEAPELVLKTGELTVNDCIHQLVDLLKEQDIVPTGVTEEVNELFVPENKLDLVLSDANILPTVTITELDLQWVQVLAEGWATPLRGFMREREFLQVLHFGTLLDGGIINMSVPIVLPVSKEDKERLDGYTAFALEFKGQKVAIMRNPEFYEHRKEERCARQWGTTCPQHPYIKMAMESGDWLAGGDLEVFERLRWNDGLDQYRLTPRELRQKFKEMRADAIFAFQLRNPVHNGHALLMQDTKRRLLERGYKKPVLLLHPLGGWTKEDDVPLDWRMKQHAAVLEEGVLDPENTIVAIFPSPMMYAGPTEVQWHCRARMIAGANFYIVGRDPAGMPHPETKKDLYEPTHGGKVLTMAPGLTSLEIIPFRVAAYNRVKKAMDFYDKERHGEFEFISGTKMRSLARSGENPPDGFMAPKAWKVLAEYYSSLQKDQ</sequence>
<evidence type="ECO:0000256" key="17">
    <source>
        <dbReference type="ARBA" id="ARBA00022801"/>
    </source>
</evidence>
<keyword evidence="21" id="KW-0511">Multifunctional enzyme</keyword>
<evidence type="ECO:0000256" key="15">
    <source>
        <dbReference type="ARBA" id="ARBA00022741"/>
    </source>
</evidence>
<evidence type="ECO:0000256" key="1">
    <source>
        <dbReference type="ARBA" id="ARBA00004236"/>
    </source>
</evidence>
<dbReference type="CDD" id="cd00517">
    <property type="entry name" value="ATPS"/>
    <property type="match status" value="1"/>
</dbReference>
<comment type="catalytic activity">
    <reaction evidence="23">
        <text>1D-myo-inositol 1,2,5,6-tetrakisphosphate + H2O = 1D-myo-inositol 1,2,6-trisphosphate + phosphate</text>
        <dbReference type="Rhea" id="RHEA:77119"/>
        <dbReference type="ChEBI" id="CHEBI:15377"/>
        <dbReference type="ChEBI" id="CHEBI:43474"/>
        <dbReference type="ChEBI" id="CHEBI:195535"/>
        <dbReference type="ChEBI" id="CHEBI:195537"/>
        <dbReference type="EC" id="3.1.3.62"/>
    </reaction>
    <physiologicalReaction direction="left-to-right" evidence="23">
        <dbReference type="Rhea" id="RHEA:77120"/>
    </physiologicalReaction>
</comment>
<feature type="domain" description="Sulphate adenylyltransferase catalytic" evidence="37">
    <location>
        <begin position="785"/>
        <end position="1008"/>
    </location>
</feature>
<evidence type="ECO:0000256" key="32">
    <source>
        <dbReference type="ARBA" id="ARBA00043762"/>
    </source>
</evidence>
<dbReference type="GO" id="GO:0005524">
    <property type="term" value="F:ATP binding"/>
    <property type="evidence" value="ECO:0007669"/>
    <property type="project" value="UniProtKB-KW"/>
</dbReference>
<dbReference type="Gene3D" id="3.40.50.620">
    <property type="entry name" value="HUPs"/>
    <property type="match status" value="1"/>
</dbReference>
<dbReference type="NCBIfam" id="NF003013">
    <property type="entry name" value="PRK03846.1"/>
    <property type="match status" value="1"/>
</dbReference>
<evidence type="ECO:0000256" key="29">
    <source>
        <dbReference type="ARBA" id="ARBA00043746"/>
    </source>
</evidence>
<dbReference type="UniPathway" id="UPA00097"/>
<dbReference type="EC" id="3.1.3.62" evidence="9"/>
<comment type="similarity">
    <text evidence="3">In the N-terminal section; belongs to the APS kinase family.</text>
</comment>
<organism evidence="39 40">
    <name type="scientific">Anabarilius grahami</name>
    <name type="common">Kanglang fish</name>
    <name type="synonym">Barilius grahami</name>
    <dbReference type="NCBI Taxonomy" id="495550"/>
    <lineage>
        <taxon>Eukaryota</taxon>
        <taxon>Metazoa</taxon>
        <taxon>Chordata</taxon>
        <taxon>Craniata</taxon>
        <taxon>Vertebrata</taxon>
        <taxon>Euteleostomi</taxon>
        <taxon>Actinopterygii</taxon>
        <taxon>Neopterygii</taxon>
        <taxon>Teleostei</taxon>
        <taxon>Ostariophysi</taxon>
        <taxon>Cypriniformes</taxon>
        <taxon>Xenocyprididae</taxon>
        <taxon>Xenocypridinae</taxon>
        <taxon>Xenocypridinae incertae sedis</taxon>
        <taxon>Anabarilius</taxon>
    </lineage>
</organism>
<evidence type="ECO:0000256" key="35">
    <source>
        <dbReference type="ARBA" id="ARBA00043832"/>
    </source>
</evidence>
<keyword evidence="12" id="KW-0808">Transferase</keyword>
<dbReference type="InterPro" id="IPR002891">
    <property type="entry name" value="APS"/>
</dbReference>
<evidence type="ECO:0000256" key="21">
    <source>
        <dbReference type="ARBA" id="ARBA00023268"/>
    </source>
</evidence>
<dbReference type="InterPro" id="IPR015947">
    <property type="entry name" value="PUA-like_sf"/>
</dbReference>
<comment type="similarity">
    <text evidence="4">Belongs to the histidine acid phosphatase family. MINPP1 subfamily.</text>
</comment>
<comment type="catalytic activity">
    <reaction evidence="26">
        <text>1D-myo-inositol hexakisphosphate + H2O = 1D-myo-inositol 1,2,4,5,6-pentakisphosphate + phosphate</text>
        <dbReference type="Rhea" id="RHEA:16989"/>
        <dbReference type="ChEBI" id="CHEBI:15377"/>
        <dbReference type="ChEBI" id="CHEBI:43474"/>
        <dbReference type="ChEBI" id="CHEBI:57798"/>
        <dbReference type="ChEBI" id="CHEBI:58130"/>
        <dbReference type="EC" id="3.1.3.62"/>
    </reaction>
    <physiologicalReaction direction="left-to-right" evidence="26">
        <dbReference type="Rhea" id="RHEA:16990"/>
    </physiologicalReaction>
</comment>
<comment type="pathway">
    <text evidence="2">Sulfur metabolism; sulfate assimilation.</text>
</comment>
<dbReference type="CDD" id="cd07061">
    <property type="entry name" value="HP_HAP_like"/>
    <property type="match status" value="1"/>
</dbReference>
<evidence type="ECO:0000259" key="38">
    <source>
        <dbReference type="Pfam" id="PF14306"/>
    </source>
</evidence>
<dbReference type="EC" id="3.1.3.80" evidence="8"/>
<comment type="catalytic activity">
    <reaction evidence="35">
        <text>(2R)-2,3-bisphosphoglycerate + H2O = (2R)-2-phosphoglycerate + phosphate</text>
        <dbReference type="Rhea" id="RHEA:27381"/>
        <dbReference type="ChEBI" id="CHEBI:15377"/>
        <dbReference type="ChEBI" id="CHEBI:43474"/>
        <dbReference type="ChEBI" id="CHEBI:58248"/>
        <dbReference type="ChEBI" id="CHEBI:58289"/>
        <dbReference type="EC" id="3.1.3.80"/>
    </reaction>
    <physiologicalReaction direction="left-to-right" evidence="35">
        <dbReference type="Rhea" id="RHEA:27382"/>
    </physiologicalReaction>
</comment>
<evidence type="ECO:0000256" key="13">
    <source>
        <dbReference type="ARBA" id="ARBA00022695"/>
    </source>
</evidence>
<evidence type="ECO:0000256" key="24">
    <source>
        <dbReference type="ARBA" id="ARBA00043671"/>
    </source>
</evidence>
<evidence type="ECO:0000256" key="26">
    <source>
        <dbReference type="ARBA" id="ARBA00043691"/>
    </source>
</evidence>
<evidence type="ECO:0000256" key="33">
    <source>
        <dbReference type="ARBA" id="ARBA00043801"/>
    </source>
</evidence>
<evidence type="ECO:0000256" key="9">
    <source>
        <dbReference type="ARBA" id="ARBA00013040"/>
    </source>
</evidence>
<dbReference type="Gene3D" id="3.40.50.1240">
    <property type="entry name" value="Phosphoglycerate mutase-like"/>
    <property type="match status" value="1"/>
</dbReference>
<evidence type="ECO:0000256" key="5">
    <source>
        <dbReference type="ARBA" id="ARBA00009290"/>
    </source>
</evidence>
<dbReference type="Proteomes" id="UP000281406">
    <property type="component" value="Unassembled WGS sequence"/>
</dbReference>
<evidence type="ECO:0000256" key="18">
    <source>
        <dbReference type="ARBA" id="ARBA00022840"/>
    </source>
</evidence>
<dbReference type="NCBIfam" id="TIGR00455">
    <property type="entry name" value="apsK"/>
    <property type="match status" value="1"/>
</dbReference>
<keyword evidence="14" id="KW-0732">Signal</keyword>
<evidence type="ECO:0000259" key="36">
    <source>
        <dbReference type="Pfam" id="PF01583"/>
    </source>
</evidence>
<evidence type="ECO:0000256" key="19">
    <source>
        <dbReference type="ARBA" id="ARBA00023136"/>
    </source>
</evidence>
<dbReference type="InterPro" id="IPR000560">
    <property type="entry name" value="His_Pase_clade-2"/>
</dbReference>
<dbReference type="FunFam" id="3.40.50.620:FF:000006">
    <property type="entry name" value="bifunctional 3'-phosphoadenosine 5'-phosphosulfate synthase 1"/>
    <property type="match status" value="1"/>
</dbReference>
<dbReference type="PANTHER" id="PTHR11055:SF16">
    <property type="entry name" value="BIFUNCTIONAL 3'-PHOSPHOADENOSINE 5'-PHOSPHOSULFATE SYNTHASE 2"/>
    <property type="match status" value="1"/>
</dbReference>
<keyword evidence="13" id="KW-0548">Nucleotidyltransferase</keyword>
<name>A0A3N0YQJ0_ANAGA</name>
<dbReference type="PANTHER" id="PTHR11055">
    <property type="entry name" value="BIFUNCTIONAL 3'-PHOSPHOADENOSINE 5'-PHOSPHOSULFATE SYNTHASE"/>
    <property type="match status" value="1"/>
</dbReference>
<reference evidence="39 40" key="1">
    <citation type="submission" date="2018-10" db="EMBL/GenBank/DDBJ databases">
        <title>Genome assembly for a Yunnan-Guizhou Plateau 3E fish, Anabarilius grahami (Regan), and its evolutionary and genetic applications.</title>
        <authorList>
            <person name="Jiang W."/>
        </authorList>
    </citation>
    <scope>NUCLEOTIDE SEQUENCE [LARGE SCALE GENOMIC DNA]</scope>
    <source>
        <strain evidence="39">AG-KIZ</strain>
        <tissue evidence="39">Muscle</tissue>
    </source>
</reference>
<comment type="catalytic activity">
    <reaction evidence="31">
        <text>1D-myo-inositol 1,2,3,5,6-pentakisphosphate + H2O = 1D-myo-inositol 1,2,3,6-tetrakisphosphate + phosphate</text>
        <dbReference type="Rhea" id="RHEA:77111"/>
        <dbReference type="ChEBI" id="CHEBI:15377"/>
        <dbReference type="ChEBI" id="CHEBI:43474"/>
        <dbReference type="ChEBI" id="CHEBI:58747"/>
        <dbReference type="ChEBI" id="CHEBI:195534"/>
    </reaction>
    <physiologicalReaction direction="left-to-right" evidence="31">
        <dbReference type="Rhea" id="RHEA:77112"/>
    </physiologicalReaction>
</comment>
<evidence type="ECO:0000256" key="22">
    <source>
        <dbReference type="ARBA" id="ARBA00031642"/>
    </source>
</evidence>
<dbReference type="InterPro" id="IPR025980">
    <property type="entry name" value="ATP-Sase_PUA-like_dom"/>
</dbReference>
<dbReference type="FunFam" id="3.10.400.10:FF:000001">
    <property type="entry name" value="bifunctional 3'-phosphoadenosine 5'-phosphosulfate synthase 1"/>
    <property type="match status" value="1"/>
</dbReference>
<dbReference type="SUPFAM" id="SSF88697">
    <property type="entry name" value="PUA domain-like"/>
    <property type="match status" value="1"/>
</dbReference>
<dbReference type="Gene3D" id="3.40.50.300">
    <property type="entry name" value="P-loop containing nucleotide triphosphate hydrolases"/>
    <property type="match status" value="1"/>
</dbReference>
<keyword evidence="20" id="KW-0325">Glycoprotein</keyword>
<evidence type="ECO:0000256" key="34">
    <source>
        <dbReference type="ARBA" id="ARBA00043829"/>
    </source>
</evidence>
<dbReference type="Pfam" id="PF14306">
    <property type="entry name" value="PUA_2"/>
    <property type="match status" value="1"/>
</dbReference>
<dbReference type="EC" id="2.7.1.25" evidence="6"/>
<keyword evidence="16" id="KW-0418">Kinase</keyword>
<evidence type="ECO:0000256" key="25">
    <source>
        <dbReference type="ARBA" id="ARBA00043674"/>
    </source>
</evidence>
<dbReference type="GO" id="GO:0004020">
    <property type="term" value="F:adenylylsulfate kinase activity"/>
    <property type="evidence" value="ECO:0007669"/>
    <property type="project" value="UniProtKB-EC"/>
</dbReference>
<dbReference type="InterPro" id="IPR027417">
    <property type="entry name" value="P-loop_NTPase"/>
</dbReference>
<comment type="subcellular location">
    <subcellularLocation>
        <location evidence="1">Cell membrane</location>
    </subcellularLocation>
</comment>
<dbReference type="SUPFAM" id="SSF53254">
    <property type="entry name" value="Phosphoglycerate mutase-like"/>
    <property type="match status" value="1"/>
</dbReference>
<dbReference type="NCBIfam" id="TIGR00339">
    <property type="entry name" value="sopT"/>
    <property type="match status" value="1"/>
</dbReference>
<dbReference type="GO" id="GO:0004781">
    <property type="term" value="F:sulfate adenylyltransferase (ATP) activity"/>
    <property type="evidence" value="ECO:0007669"/>
    <property type="project" value="UniProtKB-EC"/>
</dbReference>
<dbReference type="GO" id="GO:0005886">
    <property type="term" value="C:plasma membrane"/>
    <property type="evidence" value="ECO:0007669"/>
    <property type="project" value="UniProtKB-SubCell"/>
</dbReference>
<dbReference type="Gene3D" id="3.10.400.10">
    <property type="entry name" value="Sulfate adenylyltransferase"/>
    <property type="match status" value="1"/>
</dbReference>
<dbReference type="FunFam" id="3.40.50.300:FF:000212">
    <property type="entry name" value="Adenylyl-sulfate kinase"/>
    <property type="match status" value="1"/>
</dbReference>
<evidence type="ECO:0000256" key="10">
    <source>
        <dbReference type="ARBA" id="ARBA00018097"/>
    </source>
</evidence>
<evidence type="ECO:0000256" key="3">
    <source>
        <dbReference type="ARBA" id="ARBA00007268"/>
    </source>
</evidence>
<comment type="catalytic activity">
    <reaction evidence="33">
        <text>1D-myo-inositol 2,3-bisphosphate + H2O = 1D-myo-inositol 2-phosphate + phosphate</text>
        <dbReference type="Rhea" id="RHEA:77139"/>
        <dbReference type="ChEBI" id="CHEBI:15377"/>
        <dbReference type="ChEBI" id="CHEBI:43474"/>
        <dbReference type="ChEBI" id="CHEBI:84142"/>
        <dbReference type="ChEBI" id="CHEBI:195538"/>
    </reaction>
    <physiologicalReaction direction="left-to-right" evidence="33">
        <dbReference type="Rhea" id="RHEA:77140"/>
    </physiologicalReaction>
</comment>
<keyword evidence="11" id="KW-1003">Cell membrane</keyword>
<comment type="similarity">
    <text evidence="5">In the C-terminal section; belongs to the sulfate adenylyltransferase family.</text>
</comment>
<dbReference type="CDD" id="cd02027">
    <property type="entry name" value="APSK"/>
    <property type="match status" value="1"/>
</dbReference>
<comment type="catalytic activity">
    <reaction evidence="30">
        <text>1D-myo-inositol 1,2,6-trisphosphate + H2O = 1D-myo-inositol 1,2-bisphosphate + phosphate</text>
        <dbReference type="Rhea" id="RHEA:77131"/>
        <dbReference type="ChEBI" id="CHEBI:15377"/>
        <dbReference type="ChEBI" id="CHEBI:43474"/>
        <dbReference type="ChEBI" id="CHEBI:195537"/>
        <dbReference type="ChEBI" id="CHEBI:195539"/>
        <dbReference type="EC" id="3.1.3.62"/>
    </reaction>
    <physiologicalReaction direction="left-to-right" evidence="30">
        <dbReference type="Rhea" id="RHEA:77132"/>
    </physiologicalReaction>
</comment>
<dbReference type="Pfam" id="PF01747">
    <property type="entry name" value="ATP-sulfurylase"/>
    <property type="match status" value="1"/>
</dbReference>
<dbReference type="AlphaFoldDB" id="A0A3N0YQJ0"/>
<dbReference type="HAMAP" id="MF_00065">
    <property type="entry name" value="Adenylyl_sulf_kinase"/>
    <property type="match status" value="1"/>
</dbReference>
<evidence type="ECO:0000256" key="28">
    <source>
        <dbReference type="ARBA" id="ARBA00043739"/>
    </source>
</evidence>
<keyword evidence="15" id="KW-0547">Nucleotide-binding</keyword>
<evidence type="ECO:0000256" key="27">
    <source>
        <dbReference type="ARBA" id="ARBA00043733"/>
    </source>
</evidence>
<gene>
    <name evidence="39" type="ORF">DPX16_22782</name>
</gene>
<evidence type="ECO:0000256" key="14">
    <source>
        <dbReference type="ARBA" id="ARBA00022729"/>
    </source>
</evidence>
<evidence type="ECO:0000256" key="16">
    <source>
        <dbReference type="ARBA" id="ARBA00022777"/>
    </source>
</evidence>
<evidence type="ECO:0000256" key="7">
    <source>
        <dbReference type="ARBA" id="ARBA00012391"/>
    </source>
</evidence>
<comment type="catalytic activity">
    <reaction evidence="29">
        <text>1D-myo-inositol hexakisphosphate + H2O = 1D-myo-inositol 1,2,3,5,6-pentakisphosphate + phosphate</text>
        <dbReference type="Rhea" id="RHEA:20960"/>
        <dbReference type="ChEBI" id="CHEBI:15377"/>
        <dbReference type="ChEBI" id="CHEBI:43474"/>
        <dbReference type="ChEBI" id="CHEBI:58130"/>
        <dbReference type="ChEBI" id="CHEBI:58747"/>
    </reaction>
    <physiologicalReaction direction="left-to-right" evidence="29">
        <dbReference type="Rhea" id="RHEA:20961"/>
    </physiologicalReaction>
</comment>
<feature type="domain" description="ATP-sulfurylase PUA-like" evidence="38">
    <location>
        <begin position="623"/>
        <end position="777"/>
    </location>
</feature>
<dbReference type="InterPro" id="IPR002650">
    <property type="entry name" value="Sulphate_adenylyltransferase"/>
</dbReference>
<dbReference type="InterPro" id="IPR029033">
    <property type="entry name" value="His_PPase_superfam"/>
</dbReference>
<evidence type="ECO:0000313" key="40">
    <source>
        <dbReference type="Proteomes" id="UP000281406"/>
    </source>
</evidence>
<dbReference type="InterPro" id="IPR059117">
    <property type="entry name" value="APS_kinase_dom"/>
</dbReference>
<comment type="catalytic activity">
    <reaction evidence="28">
        <text>1D-myo-inositol 1,2,3,6-tetrakisphosphate + H2O = 1D-myo-inositol 1,2,3-trisphosphate + phosphate</text>
        <dbReference type="Rhea" id="RHEA:77123"/>
        <dbReference type="ChEBI" id="CHEBI:15377"/>
        <dbReference type="ChEBI" id="CHEBI:43474"/>
        <dbReference type="ChEBI" id="CHEBI:195534"/>
        <dbReference type="ChEBI" id="CHEBI:195536"/>
    </reaction>
    <physiologicalReaction direction="left-to-right" evidence="28">
        <dbReference type="Rhea" id="RHEA:77124"/>
    </physiologicalReaction>
</comment>
<evidence type="ECO:0000256" key="8">
    <source>
        <dbReference type="ARBA" id="ARBA00012976"/>
    </source>
</evidence>
<dbReference type="GO" id="GO:0050428">
    <property type="term" value="P:3'-phosphoadenosine 5'-phosphosulfate biosynthetic process"/>
    <property type="evidence" value="ECO:0007669"/>
    <property type="project" value="UniProtKB-ARBA"/>
</dbReference>
<comment type="catalytic activity">
    <reaction evidence="24">
        <text>1D-myo-inositol 1,2,4,5,6-pentakisphosphate + H2O = 1D-myo-inositol 1,2,5,6-tetrakisphosphate + phosphate</text>
        <dbReference type="Rhea" id="RHEA:77115"/>
        <dbReference type="ChEBI" id="CHEBI:15377"/>
        <dbReference type="ChEBI" id="CHEBI:43474"/>
        <dbReference type="ChEBI" id="CHEBI:57798"/>
        <dbReference type="ChEBI" id="CHEBI:195535"/>
        <dbReference type="EC" id="3.1.3.62"/>
    </reaction>
    <physiologicalReaction direction="left-to-right" evidence="24">
        <dbReference type="Rhea" id="RHEA:77116"/>
    </physiologicalReaction>
</comment>
<keyword evidence="18" id="KW-0067">ATP-binding</keyword>
<evidence type="ECO:0000256" key="20">
    <source>
        <dbReference type="ARBA" id="ARBA00023180"/>
    </source>
</evidence>
<dbReference type="Pfam" id="PF01583">
    <property type="entry name" value="APS_kinase"/>
    <property type="match status" value="1"/>
</dbReference>
<dbReference type="EMBL" id="RJVU01030023">
    <property type="protein sequence ID" value="ROL48457.1"/>
    <property type="molecule type" value="Genomic_DNA"/>
</dbReference>
<evidence type="ECO:0000256" key="31">
    <source>
        <dbReference type="ARBA" id="ARBA00043757"/>
    </source>
</evidence>
<evidence type="ECO:0000256" key="11">
    <source>
        <dbReference type="ARBA" id="ARBA00022475"/>
    </source>
</evidence>
<comment type="catalytic activity">
    <reaction evidence="34">
        <text>1D-myo-inositol 1,4,5,6-tetrakisphosphate + H2O = 1D-myo-inositol 1,4,5-trisphosphate + phosphate</text>
        <dbReference type="Rhea" id="RHEA:77147"/>
        <dbReference type="ChEBI" id="CHEBI:15377"/>
        <dbReference type="ChEBI" id="CHEBI:43474"/>
        <dbReference type="ChEBI" id="CHEBI:57627"/>
        <dbReference type="ChEBI" id="CHEBI:203600"/>
    </reaction>
    <physiologicalReaction direction="left-to-right" evidence="34">
        <dbReference type="Rhea" id="RHEA:77148"/>
    </physiologicalReaction>
</comment>
<keyword evidence="17" id="KW-0378">Hydrolase</keyword>
<accession>A0A3N0YQJ0</accession>
<comment type="catalytic activity">
    <reaction evidence="32">
        <text>1D-myo-inositol 1,3,4,5,6-pentakisphosphate + H2O = 1D-myo-inositol 1,4,5,6-tetrakisphosphate + phosphate</text>
        <dbReference type="Rhea" id="RHEA:77143"/>
        <dbReference type="ChEBI" id="CHEBI:15377"/>
        <dbReference type="ChEBI" id="CHEBI:43474"/>
        <dbReference type="ChEBI" id="CHEBI:57627"/>
        <dbReference type="ChEBI" id="CHEBI:57733"/>
    </reaction>
    <physiologicalReaction direction="left-to-right" evidence="32">
        <dbReference type="Rhea" id="RHEA:77144"/>
    </physiologicalReaction>
</comment>
<comment type="caution">
    <text evidence="39">The sequence shown here is derived from an EMBL/GenBank/DDBJ whole genome shotgun (WGS) entry which is preliminary data.</text>
</comment>
<dbReference type="SUPFAM" id="SSF52540">
    <property type="entry name" value="P-loop containing nucleoside triphosphate hydrolases"/>
    <property type="match status" value="1"/>
</dbReference>